<sequence length="141" mass="16118">MANQSMMNRIRTNEKIFGIWAAIASVVTIISMFCIFYLRRNNPAKQNIKTFGFATIVAFGCVIAIKRAIRVQSVVEGNSKKYVTQGDLKGRHAILIDLLGVSMFVQILAIWWSKATVFYLVVPGYIIYFFSKKLVQWLHYS</sequence>
<dbReference type="Proteomes" id="UP000001542">
    <property type="component" value="Unassembled WGS sequence"/>
</dbReference>
<protein>
    <submittedName>
        <fullName evidence="2">Uncharacterized protein</fullName>
    </submittedName>
</protein>
<keyword evidence="1" id="KW-1133">Transmembrane helix</keyword>
<proteinExistence type="predicted"/>
<organism evidence="2 3">
    <name type="scientific">Trichomonas vaginalis (strain ATCC PRA-98 / G3)</name>
    <dbReference type="NCBI Taxonomy" id="412133"/>
    <lineage>
        <taxon>Eukaryota</taxon>
        <taxon>Metamonada</taxon>
        <taxon>Parabasalia</taxon>
        <taxon>Trichomonadida</taxon>
        <taxon>Trichomonadidae</taxon>
        <taxon>Trichomonas</taxon>
    </lineage>
</organism>
<feature type="transmembrane region" description="Helical" evidence="1">
    <location>
        <begin position="117"/>
        <end position="135"/>
    </location>
</feature>
<evidence type="ECO:0000313" key="2">
    <source>
        <dbReference type="EMBL" id="EAY07970.1"/>
    </source>
</evidence>
<dbReference type="InParanoid" id="A2EH91"/>
<dbReference type="AlphaFoldDB" id="A2EH91"/>
<feature type="transmembrane region" description="Helical" evidence="1">
    <location>
        <begin position="50"/>
        <end position="69"/>
    </location>
</feature>
<dbReference type="VEuPathDB" id="TrichDB:TVAGG3_0933700"/>
<dbReference type="RefSeq" id="XP_001320193.1">
    <property type="nucleotide sequence ID" value="XM_001320158.1"/>
</dbReference>
<dbReference type="InterPro" id="IPR008506">
    <property type="entry name" value="SND2/TMEM208"/>
</dbReference>
<name>A2EH91_TRIV3</name>
<keyword evidence="1" id="KW-0472">Membrane</keyword>
<reference evidence="2" key="1">
    <citation type="submission" date="2006-10" db="EMBL/GenBank/DDBJ databases">
        <authorList>
            <person name="Amadeo P."/>
            <person name="Zhao Q."/>
            <person name="Wortman J."/>
            <person name="Fraser-Liggett C."/>
            <person name="Carlton J."/>
        </authorList>
    </citation>
    <scope>NUCLEOTIDE SEQUENCE</scope>
    <source>
        <strain evidence="2">G3</strain>
    </source>
</reference>
<gene>
    <name evidence="2" type="ORF">TVAG_332950</name>
</gene>
<dbReference type="OrthoDB" id="10533034at2759"/>
<dbReference type="EMBL" id="DS113388">
    <property type="protein sequence ID" value="EAY07970.1"/>
    <property type="molecule type" value="Genomic_DNA"/>
</dbReference>
<reference evidence="2" key="2">
    <citation type="journal article" date="2007" name="Science">
        <title>Draft genome sequence of the sexually transmitted pathogen Trichomonas vaginalis.</title>
        <authorList>
            <person name="Carlton J.M."/>
            <person name="Hirt R.P."/>
            <person name="Silva J.C."/>
            <person name="Delcher A.L."/>
            <person name="Schatz M."/>
            <person name="Zhao Q."/>
            <person name="Wortman J.R."/>
            <person name="Bidwell S.L."/>
            <person name="Alsmark U.C.M."/>
            <person name="Besteiro S."/>
            <person name="Sicheritz-Ponten T."/>
            <person name="Noel C.J."/>
            <person name="Dacks J.B."/>
            <person name="Foster P.G."/>
            <person name="Simillion C."/>
            <person name="Van de Peer Y."/>
            <person name="Miranda-Saavedra D."/>
            <person name="Barton G.J."/>
            <person name="Westrop G.D."/>
            <person name="Mueller S."/>
            <person name="Dessi D."/>
            <person name="Fiori P.L."/>
            <person name="Ren Q."/>
            <person name="Paulsen I."/>
            <person name="Zhang H."/>
            <person name="Bastida-Corcuera F.D."/>
            <person name="Simoes-Barbosa A."/>
            <person name="Brown M.T."/>
            <person name="Hayes R.D."/>
            <person name="Mukherjee M."/>
            <person name="Okumura C.Y."/>
            <person name="Schneider R."/>
            <person name="Smith A.J."/>
            <person name="Vanacova S."/>
            <person name="Villalvazo M."/>
            <person name="Haas B.J."/>
            <person name="Pertea M."/>
            <person name="Feldblyum T.V."/>
            <person name="Utterback T.R."/>
            <person name="Shu C.L."/>
            <person name="Osoegawa K."/>
            <person name="de Jong P.J."/>
            <person name="Hrdy I."/>
            <person name="Horvathova L."/>
            <person name="Zubacova Z."/>
            <person name="Dolezal P."/>
            <person name="Malik S.B."/>
            <person name="Logsdon J.M. Jr."/>
            <person name="Henze K."/>
            <person name="Gupta A."/>
            <person name="Wang C.C."/>
            <person name="Dunne R.L."/>
            <person name="Upcroft J.A."/>
            <person name="Upcroft P."/>
            <person name="White O."/>
            <person name="Salzberg S.L."/>
            <person name="Tang P."/>
            <person name="Chiu C.-H."/>
            <person name="Lee Y.-S."/>
            <person name="Embley T.M."/>
            <person name="Coombs G.H."/>
            <person name="Mottram J.C."/>
            <person name="Tachezy J."/>
            <person name="Fraser-Liggett C.M."/>
            <person name="Johnson P.J."/>
        </authorList>
    </citation>
    <scope>NUCLEOTIDE SEQUENCE [LARGE SCALE GENOMIC DNA]</scope>
    <source>
        <strain evidence="2">G3</strain>
    </source>
</reference>
<feature type="transmembrane region" description="Helical" evidence="1">
    <location>
        <begin position="16"/>
        <end position="38"/>
    </location>
</feature>
<evidence type="ECO:0000313" key="3">
    <source>
        <dbReference type="Proteomes" id="UP000001542"/>
    </source>
</evidence>
<dbReference type="TCDB" id="9.B.26.2.3">
    <property type="family name" value="the regulator of er stress and autophagy tmem208 (tmem208) family"/>
</dbReference>
<accession>A2EH91</accession>
<keyword evidence="1" id="KW-0812">Transmembrane</keyword>
<evidence type="ECO:0000256" key="1">
    <source>
        <dbReference type="SAM" id="Phobius"/>
    </source>
</evidence>
<dbReference type="KEGG" id="tva:4765866"/>
<dbReference type="Pfam" id="PF05620">
    <property type="entry name" value="TMEM208_SND2"/>
    <property type="match status" value="1"/>
</dbReference>
<dbReference type="VEuPathDB" id="TrichDB:TVAG_332950"/>
<keyword evidence="3" id="KW-1185">Reference proteome</keyword>